<dbReference type="InterPro" id="IPR053137">
    <property type="entry name" value="NLR-like"/>
</dbReference>
<evidence type="ECO:0008006" key="3">
    <source>
        <dbReference type="Google" id="ProtNLM"/>
    </source>
</evidence>
<dbReference type="PANTHER" id="PTHR46082">
    <property type="entry name" value="ATP/GTP-BINDING PROTEIN-RELATED"/>
    <property type="match status" value="1"/>
</dbReference>
<comment type="caution">
    <text evidence="1">The sequence shown here is derived from an EMBL/GenBank/DDBJ whole genome shotgun (WGS) entry which is preliminary data.</text>
</comment>
<sequence length="1162" mass="128641">MTNLGTSTIDGYVAVLAEELARMILLHEPTTDAMERICNCLPHLLTALSLNIGAERSSRMNWEVMVFIHKYRGDIASTVRDIISEDRSEHNKRDASEGMSLQEKMARWMLNSEEDGATALAIPDLARPSDYSEPDSEHNAALPAIQAYRDMIQSAPSYAKLLVDLRREMTIQPSNPDVLAEMHNRVIAMLPQSRRISRRGPPETFCMTFNVDWDPLAFVREQEYEEDPEIAIRDAIVVTGGIATAQATTCVEYLQQTWPSIGEQILNLIGKALRPPYTSLTSNRTPAICASLVAGTISTPHYLQVTVAGHASWIAEIAQIMAWMGSALRSSTTSDGIQLCSPAIGQDPGDPTSHGLTCRISYSMESQPRDQISLNGKCWHGLFRAPVIAKGFPISRRPASRPGLEIPLDMMATLTATTRLNSFNGKWVIKGFSTMLLPTHYEKDIMMWHLLYDAEGERISYSQGTKLSTVETHISSFQTARHILGWCSQSRLYAGSHDASYNAQPSRLPGVPERSPLYNTSISMGQIITRGPSFCLGKKDVPVHVTRNGYARKLKWISKKFVLLWDEEDQRGWLINGTSALLHLVRTALYRDKAGELSSLIAFDPAKLQYARPYQPESAAWVLSNKANLTQRIYDGDDELPTHFQNYVTGFYDVLEKMIDHRMYTSNANESPHAYTSRSQLEGWDFDDLASERDPIYPRVSQLDPAGRSWADLVKSIHAITLFGCKFGDIIQSTERKCTKWSTLPSGQSYLAVSRGDLMEIMTACRGDPSSAPVRLTDSVCNSGQLNGHSNLVQMVENGSSLAGNDTEGAVIFGYNSEQPWYWPDCGEPSQSPRLVDHCQEKWMASPSHDSGIGQSVAVCAAKEERILQIQQIPKQAYTYRATRDYTVAAVRMLDPNHYVFGGMAKHNVVATCLPDGEYGTNTAADVAANMKRSFPRLRFCLLVGIGGGVPGKHDIRLGDVVVSTPGGASVGVLPYDTIKTLEDGTFQINGYLHPSPRCVRSALSEIQSDPRLGNEPLATYLQQMADSDYQYGHPGEQNDTLFNPDYAHLETPRTETCEGCDSAKVQIRPPRGSCQPQIHYGLIASGNQVMRSATTRDKLGAQYGIMCFEMEAAGIMNILSCLVIRGICDYCDSHKNKHWQKYAAATAAAFAKLLLSRLGIP</sequence>
<dbReference type="PANTHER" id="PTHR46082:SF11">
    <property type="entry name" value="AAA+ ATPASE DOMAIN-CONTAINING PROTEIN-RELATED"/>
    <property type="match status" value="1"/>
</dbReference>
<dbReference type="SUPFAM" id="SSF53167">
    <property type="entry name" value="Purine and uridine phosphorylases"/>
    <property type="match status" value="1"/>
</dbReference>
<organism evidence="1 2">
    <name type="scientific">Aspergillus pseudodeflectus</name>
    <dbReference type="NCBI Taxonomy" id="176178"/>
    <lineage>
        <taxon>Eukaryota</taxon>
        <taxon>Fungi</taxon>
        <taxon>Dikarya</taxon>
        <taxon>Ascomycota</taxon>
        <taxon>Pezizomycotina</taxon>
        <taxon>Eurotiomycetes</taxon>
        <taxon>Eurotiomycetidae</taxon>
        <taxon>Eurotiales</taxon>
        <taxon>Aspergillaceae</taxon>
        <taxon>Aspergillus</taxon>
        <taxon>Aspergillus subgen. Nidulantes</taxon>
    </lineage>
</organism>
<dbReference type="EMBL" id="JBFXLR010000097">
    <property type="protein sequence ID" value="KAL2837456.1"/>
    <property type="molecule type" value="Genomic_DNA"/>
</dbReference>
<dbReference type="GeneID" id="98164059"/>
<dbReference type="Proteomes" id="UP001610444">
    <property type="component" value="Unassembled WGS sequence"/>
</dbReference>
<protein>
    <recommendedName>
        <fullName evidence="3">Nucleoside phosphorylase domain-containing protein</fullName>
    </recommendedName>
</protein>
<dbReference type="Gene3D" id="3.40.50.1580">
    <property type="entry name" value="Nucleoside phosphorylase domain"/>
    <property type="match status" value="1"/>
</dbReference>
<dbReference type="RefSeq" id="XP_070892558.1">
    <property type="nucleotide sequence ID" value="XM_071048895.1"/>
</dbReference>
<name>A0ABR4JBP1_9EURO</name>
<evidence type="ECO:0000313" key="2">
    <source>
        <dbReference type="Proteomes" id="UP001610444"/>
    </source>
</evidence>
<gene>
    <name evidence="1" type="ORF">BJX68DRAFT_280199</name>
</gene>
<keyword evidence="2" id="KW-1185">Reference proteome</keyword>
<evidence type="ECO:0000313" key="1">
    <source>
        <dbReference type="EMBL" id="KAL2837456.1"/>
    </source>
</evidence>
<proteinExistence type="predicted"/>
<dbReference type="InterPro" id="IPR035994">
    <property type="entry name" value="Nucleoside_phosphorylase_sf"/>
</dbReference>
<reference evidence="1 2" key="1">
    <citation type="submission" date="2024-07" db="EMBL/GenBank/DDBJ databases">
        <title>Section-level genome sequencing and comparative genomics of Aspergillus sections Usti and Cavernicolus.</title>
        <authorList>
            <consortium name="Lawrence Berkeley National Laboratory"/>
            <person name="Nybo J.L."/>
            <person name="Vesth T.C."/>
            <person name="Theobald S."/>
            <person name="Frisvad J.C."/>
            <person name="Larsen T.O."/>
            <person name="Kjaerboelling I."/>
            <person name="Rothschild-Mancinelli K."/>
            <person name="Lyhne E.K."/>
            <person name="Kogle M.E."/>
            <person name="Barry K."/>
            <person name="Clum A."/>
            <person name="Na H."/>
            <person name="Ledsgaard L."/>
            <person name="Lin J."/>
            <person name="Lipzen A."/>
            <person name="Kuo A."/>
            <person name="Riley R."/>
            <person name="Mondo S."/>
            <person name="LaButti K."/>
            <person name="Haridas S."/>
            <person name="Pangalinan J."/>
            <person name="Salamov A.A."/>
            <person name="Simmons B.A."/>
            <person name="Magnuson J.K."/>
            <person name="Chen J."/>
            <person name="Drula E."/>
            <person name="Henrissat B."/>
            <person name="Wiebenga A."/>
            <person name="Lubbers R.J."/>
            <person name="Gomes A.C."/>
            <person name="Macurrencykelacurrency M.R."/>
            <person name="Stajich J."/>
            <person name="Grigoriev I.V."/>
            <person name="Mortensen U.H."/>
            <person name="De vries R.P."/>
            <person name="Baker S.E."/>
            <person name="Andersen M.R."/>
        </authorList>
    </citation>
    <scope>NUCLEOTIDE SEQUENCE [LARGE SCALE GENOMIC DNA]</scope>
    <source>
        <strain evidence="1 2">CBS 756.74</strain>
    </source>
</reference>
<accession>A0ABR4JBP1</accession>